<keyword evidence="1" id="KW-0862">Zinc</keyword>
<evidence type="ECO:0000256" key="2">
    <source>
        <dbReference type="SAM" id="MobiDB-lite"/>
    </source>
</evidence>
<feature type="compositionally biased region" description="Polar residues" evidence="2">
    <location>
        <begin position="385"/>
        <end position="434"/>
    </location>
</feature>
<name>A0AAV6LTQ7_9ERIC</name>
<keyword evidence="5" id="KW-1185">Reference proteome</keyword>
<dbReference type="PROSITE" id="PS50158">
    <property type="entry name" value="ZF_CCHC"/>
    <property type="match status" value="1"/>
</dbReference>
<dbReference type="InterPro" id="IPR025836">
    <property type="entry name" value="Zn_knuckle_CX2CX4HX4C"/>
</dbReference>
<comment type="caution">
    <text evidence="4">The sequence shown here is derived from an EMBL/GenBank/DDBJ whole genome shotgun (WGS) entry which is preliminary data.</text>
</comment>
<dbReference type="InterPro" id="IPR001878">
    <property type="entry name" value="Znf_CCHC"/>
</dbReference>
<protein>
    <recommendedName>
        <fullName evidence="3">CCHC-type domain-containing protein</fullName>
    </recommendedName>
</protein>
<evidence type="ECO:0000313" key="4">
    <source>
        <dbReference type="EMBL" id="KAG5567552.1"/>
    </source>
</evidence>
<sequence length="566" mass="62454">MTEAEILDLEEGSGETGEIRNLCLVGRILSPKTLNPTAITNVVTSAWKTRASFSVVPWQNNTFLFRFEDEEDKDSILQEGPWSIMNNLLILNPLKEGGVVSDMEFEHCPFWVQIHGLPLEKMTRANAEIIGRRFGKLLAVETSTDGMLLGRSFLRVRVAVKITDPLPKGFWLRRKPESNGDLWISYKYEKLSDYCYDCGRIGHDNRSCRFVNREDGMNSGYGLELRTGRVRRSQIPIEIIRQQVDEAEIRVNQLLARRPERMTRRNDACTDSHLDERVAIPNPNQNHPRPEGVTVPHSSDHAGVLQLPGGNPPKMTGNSPPLSSLGTKGISISTPRAHSDLIRNDGVDWTFLPKMHVSPESSSSPSPSLSTNRTQPYFVTEPDSPKSSKSGLSTGIISPNTTQPPIFDSITPSNPTHKPTSNSIPVTTTHTIPSPSKPILTQYLDVSLAIKRKACEDVETSERSKILRLCAPEPPTKPPNPTLKTKTTRSSHKPYRGGRSSGSARNSTGAHEIAQAIDIDLGNVSVQQQFGSLDGESDLVPVEVVMEEFAAQEGLVAGPKQPPPQC</sequence>
<feature type="region of interest" description="Disordered" evidence="2">
    <location>
        <begin position="470"/>
        <end position="509"/>
    </location>
</feature>
<organism evidence="4 5">
    <name type="scientific">Rhododendron griersonianum</name>
    <dbReference type="NCBI Taxonomy" id="479676"/>
    <lineage>
        <taxon>Eukaryota</taxon>
        <taxon>Viridiplantae</taxon>
        <taxon>Streptophyta</taxon>
        <taxon>Embryophyta</taxon>
        <taxon>Tracheophyta</taxon>
        <taxon>Spermatophyta</taxon>
        <taxon>Magnoliopsida</taxon>
        <taxon>eudicotyledons</taxon>
        <taxon>Gunneridae</taxon>
        <taxon>Pentapetalae</taxon>
        <taxon>asterids</taxon>
        <taxon>Ericales</taxon>
        <taxon>Ericaceae</taxon>
        <taxon>Ericoideae</taxon>
        <taxon>Rhodoreae</taxon>
        <taxon>Rhododendron</taxon>
    </lineage>
</organism>
<dbReference type="PANTHER" id="PTHR31286:SF178">
    <property type="entry name" value="DUF4283 DOMAIN-CONTAINING PROTEIN"/>
    <property type="match status" value="1"/>
</dbReference>
<keyword evidence="1" id="KW-0479">Metal-binding</keyword>
<keyword evidence="1" id="KW-0863">Zinc-finger</keyword>
<feature type="compositionally biased region" description="Basic residues" evidence="2">
    <location>
        <begin position="486"/>
        <end position="496"/>
    </location>
</feature>
<dbReference type="GO" id="GO:0008270">
    <property type="term" value="F:zinc ion binding"/>
    <property type="evidence" value="ECO:0007669"/>
    <property type="project" value="UniProtKB-KW"/>
</dbReference>
<dbReference type="PANTHER" id="PTHR31286">
    <property type="entry name" value="GLYCINE-RICH CELL WALL STRUCTURAL PROTEIN 1.8-LIKE"/>
    <property type="match status" value="1"/>
</dbReference>
<dbReference type="Proteomes" id="UP000823749">
    <property type="component" value="Chromosome 1"/>
</dbReference>
<reference evidence="4" key="1">
    <citation type="submission" date="2020-08" db="EMBL/GenBank/DDBJ databases">
        <title>Plant Genome Project.</title>
        <authorList>
            <person name="Zhang R.-G."/>
        </authorList>
    </citation>
    <scope>NUCLEOTIDE SEQUENCE</scope>
    <source>
        <strain evidence="4">WSP0</strain>
        <tissue evidence="4">Leaf</tissue>
    </source>
</reference>
<dbReference type="InterPro" id="IPR040256">
    <property type="entry name" value="At4g02000-like"/>
</dbReference>
<gene>
    <name evidence="4" type="ORF">RHGRI_002928</name>
</gene>
<dbReference type="InterPro" id="IPR025558">
    <property type="entry name" value="DUF4283"/>
</dbReference>
<proteinExistence type="predicted"/>
<dbReference type="EMBL" id="JACTNZ010000001">
    <property type="protein sequence ID" value="KAG5567552.1"/>
    <property type="molecule type" value="Genomic_DNA"/>
</dbReference>
<feature type="region of interest" description="Disordered" evidence="2">
    <location>
        <begin position="357"/>
        <end position="435"/>
    </location>
</feature>
<evidence type="ECO:0000259" key="3">
    <source>
        <dbReference type="PROSITE" id="PS50158"/>
    </source>
</evidence>
<feature type="compositionally biased region" description="Pro residues" evidence="2">
    <location>
        <begin position="472"/>
        <end position="481"/>
    </location>
</feature>
<dbReference type="Pfam" id="PF14392">
    <property type="entry name" value="zf-CCHC_4"/>
    <property type="match status" value="1"/>
</dbReference>
<dbReference type="GO" id="GO:0003676">
    <property type="term" value="F:nucleic acid binding"/>
    <property type="evidence" value="ECO:0007669"/>
    <property type="project" value="InterPro"/>
</dbReference>
<evidence type="ECO:0000256" key="1">
    <source>
        <dbReference type="PROSITE-ProRule" id="PRU00047"/>
    </source>
</evidence>
<feature type="domain" description="CCHC-type" evidence="3">
    <location>
        <begin position="195"/>
        <end position="209"/>
    </location>
</feature>
<accession>A0AAV6LTQ7</accession>
<dbReference type="Pfam" id="PF14111">
    <property type="entry name" value="DUF4283"/>
    <property type="match status" value="1"/>
</dbReference>
<dbReference type="AlphaFoldDB" id="A0AAV6LTQ7"/>
<feature type="region of interest" description="Disordered" evidence="2">
    <location>
        <begin position="278"/>
        <end position="299"/>
    </location>
</feature>
<evidence type="ECO:0000313" key="5">
    <source>
        <dbReference type="Proteomes" id="UP000823749"/>
    </source>
</evidence>
<feature type="compositionally biased region" description="Low complexity" evidence="2">
    <location>
        <begin position="358"/>
        <end position="370"/>
    </location>
</feature>